<accession>D0NQZ1</accession>
<gene>
    <name evidence="1" type="ORF">PITG_14735</name>
</gene>
<evidence type="ECO:0000313" key="1">
    <source>
        <dbReference type="EMBL" id="EEY63089.1"/>
    </source>
</evidence>
<dbReference type="VEuPathDB" id="FungiDB:PITG_14735"/>
<dbReference type="EMBL" id="DS028153">
    <property type="protein sequence ID" value="EEY63089.1"/>
    <property type="molecule type" value="Genomic_DNA"/>
</dbReference>
<dbReference type="GeneID" id="9478974"/>
<dbReference type="AlphaFoldDB" id="D0NQZ1"/>
<sequence>MIFNLVLRMSWLESGGSNFGNLSATAEFAAATPASRIEDVVEAARVFLTYCREYCCSELIELVEHIVEFIEETLMRVSWSQKELSTLVYWVNDVLEDFRSVAESDGDLRQVMRRCSTDDRLLRDLMFVKVHQHDGKRRLGRISRDVLRQLPVQTEPGSGKSKSLCMRYLSKAGCAPDANGACPSDHGHFVPNKLPACVKEEITRRFGGLKEEHRQL</sequence>
<keyword evidence="2" id="KW-1185">Reference proteome</keyword>
<organism evidence="1 2">
    <name type="scientific">Phytophthora infestans (strain T30-4)</name>
    <name type="common">Potato late blight agent</name>
    <dbReference type="NCBI Taxonomy" id="403677"/>
    <lineage>
        <taxon>Eukaryota</taxon>
        <taxon>Sar</taxon>
        <taxon>Stramenopiles</taxon>
        <taxon>Oomycota</taxon>
        <taxon>Peronosporomycetes</taxon>
        <taxon>Peronosporales</taxon>
        <taxon>Peronosporaceae</taxon>
        <taxon>Phytophthora</taxon>
    </lineage>
</organism>
<dbReference type="OrthoDB" id="125073at2759"/>
<name>D0NQZ1_PHYIT</name>
<dbReference type="OMA" id="EYCCSEL"/>
<dbReference type="eggNOG" id="ENOG502RFKX">
    <property type="taxonomic scope" value="Eukaryota"/>
</dbReference>
<proteinExistence type="predicted"/>
<reference evidence="2" key="1">
    <citation type="journal article" date="2009" name="Nature">
        <title>Genome sequence and analysis of the Irish potato famine pathogen Phytophthora infestans.</title>
        <authorList>
            <consortium name="The Broad Institute Genome Sequencing Platform"/>
            <person name="Haas B.J."/>
            <person name="Kamoun S."/>
            <person name="Zody M.C."/>
            <person name="Jiang R.H."/>
            <person name="Handsaker R.E."/>
            <person name="Cano L.M."/>
            <person name="Grabherr M."/>
            <person name="Kodira C.D."/>
            <person name="Raffaele S."/>
            <person name="Torto-Alalibo T."/>
            <person name="Bozkurt T.O."/>
            <person name="Ah-Fong A.M."/>
            <person name="Alvarado L."/>
            <person name="Anderson V.L."/>
            <person name="Armstrong M.R."/>
            <person name="Avrova A."/>
            <person name="Baxter L."/>
            <person name="Beynon J."/>
            <person name="Boevink P.C."/>
            <person name="Bollmann S.R."/>
            <person name="Bos J.I."/>
            <person name="Bulone V."/>
            <person name="Cai G."/>
            <person name="Cakir C."/>
            <person name="Carrington J.C."/>
            <person name="Chawner M."/>
            <person name="Conti L."/>
            <person name="Costanzo S."/>
            <person name="Ewan R."/>
            <person name="Fahlgren N."/>
            <person name="Fischbach M.A."/>
            <person name="Fugelstad J."/>
            <person name="Gilroy E.M."/>
            <person name="Gnerre S."/>
            <person name="Green P.J."/>
            <person name="Grenville-Briggs L.J."/>
            <person name="Griffith J."/>
            <person name="Grunwald N.J."/>
            <person name="Horn K."/>
            <person name="Horner N.R."/>
            <person name="Hu C.H."/>
            <person name="Huitema E."/>
            <person name="Jeong D.H."/>
            <person name="Jones A.M."/>
            <person name="Jones J.D."/>
            <person name="Jones R.W."/>
            <person name="Karlsson E.K."/>
            <person name="Kunjeti S.G."/>
            <person name="Lamour K."/>
            <person name="Liu Z."/>
            <person name="Ma L."/>
            <person name="Maclean D."/>
            <person name="Chibucos M.C."/>
            <person name="McDonald H."/>
            <person name="McWalters J."/>
            <person name="Meijer H.J."/>
            <person name="Morgan W."/>
            <person name="Morris P.F."/>
            <person name="Munro C.A."/>
            <person name="O'Neill K."/>
            <person name="Ospina-Giraldo M."/>
            <person name="Pinzon A."/>
            <person name="Pritchard L."/>
            <person name="Ramsahoye B."/>
            <person name="Ren Q."/>
            <person name="Restrepo S."/>
            <person name="Roy S."/>
            <person name="Sadanandom A."/>
            <person name="Savidor A."/>
            <person name="Schornack S."/>
            <person name="Schwartz D.C."/>
            <person name="Schumann U.D."/>
            <person name="Schwessinger B."/>
            <person name="Seyer L."/>
            <person name="Sharpe T."/>
            <person name="Silvar C."/>
            <person name="Song J."/>
            <person name="Studholme D.J."/>
            <person name="Sykes S."/>
            <person name="Thines M."/>
            <person name="van de Vondervoort P.J."/>
            <person name="Phuntumart V."/>
            <person name="Wawra S."/>
            <person name="Weide R."/>
            <person name="Win J."/>
            <person name="Young C."/>
            <person name="Zhou S."/>
            <person name="Fry W."/>
            <person name="Meyers B.C."/>
            <person name="van West P."/>
            <person name="Ristaino J."/>
            <person name="Govers F."/>
            <person name="Birch P.R."/>
            <person name="Whisson S.C."/>
            <person name="Judelson H.S."/>
            <person name="Nusbaum C."/>
        </authorList>
    </citation>
    <scope>NUCLEOTIDE SEQUENCE [LARGE SCALE GENOMIC DNA]</scope>
    <source>
        <strain evidence="2">T30-4</strain>
    </source>
</reference>
<evidence type="ECO:0000313" key="2">
    <source>
        <dbReference type="Proteomes" id="UP000006643"/>
    </source>
</evidence>
<dbReference type="RefSeq" id="XP_002898612.1">
    <property type="nucleotide sequence ID" value="XM_002898566.1"/>
</dbReference>
<dbReference type="InParanoid" id="D0NQZ1"/>
<dbReference type="HOGENOM" id="CLU_098464_0_0_1"/>
<dbReference type="KEGG" id="pif:PITG_14735"/>
<protein>
    <submittedName>
        <fullName evidence="1">Uncharacterized protein</fullName>
    </submittedName>
</protein>
<dbReference type="Proteomes" id="UP000006643">
    <property type="component" value="Unassembled WGS sequence"/>
</dbReference>